<evidence type="ECO:0000313" key="2">
    <source>
        <dbReference type="Proteomes" id="UP000814128"/>
    </source>
</evidence>
<reference evidence="1" key="1">
    <citation type="submission" date="2021-02" db="EMBL/GenBank/DDBJ databases">
        <authorList>
            <consortium name="DOE Joint Genome Institute"/>
            <person name="Ahrendt S."/>
            <person name="Looney B.P."/>
            <person name="Miyauchi S."/>
            <person name="Morin E."/>
            <person name="Drula E."/>
            <person name="Courty P.E."/>
            <person name="Chicoki N."/>
            <person name="Fauchery L."/>
            <person name="Kohler A."/>
            <person name="Kuo A."/>
            <person name="Labutti K."/>
            <person name="Pangilinan J."/>
            <person name="Lipzen A."/>
            <person name="Riley R."/>
            <person name="Andreopoulos W."/>
            <person name="He G."/>
            <person name="Johnson J."/>
            <person name="Barry K.W."/>
            <person name="Grigoriev I.V."/>
            <person name="Nagy L."/>
            <person name="Hibbett D."/>
            <person name="Henrissat B."/>
            <person name="Matheny P.B."/>
            <person name="Labbe J."/>
            <person name="Martin F."/>
        </authorList>
    </citation>
    <scope>NUCLEOTIDE SEQUENCE</scope>
    <source>
        <strain evidence="1">EC-137</strain>
    </source>
</reference>
<gene>
    <name evidence="1" type="ORF">K488DRAFT_87204</name>
</gene>
<sequence>MASAAHQRRIWDVADWPIIGLAFDRFGFGVQVMIGHFDERDMSPDYCLTASNLVNGFKIHVLPSPDDTVDDLSWLSRLLTDPIITTCLKLAVEDVQYCAAIDMEQHYSSCENAWRSPWDSVARAIFNRFANEVTTGASVQTERTLRLPRIDRSVYDDDRPLKDDVYAFQVMPLATKLEGELIYERRAVEQLQRSLLKKGSSPERTKDSNLWWQAASQAVGTWRAAATEWGFSRKTRRSQDIECSEPRTARCDSLLMVNIHGFFKGTKASKNKLDLFGLIDANPLSVGTPHTVVDRAALRKVDPIGDNPLAAGSYRDGTTTCFSASMSHAKPYPSVPSSPIVPAVAVRHVVESMKSLRIDNESILISLTPFLCEFKATLRALAMTAAAQTRLDVVAAVKFLAVLGILDFPVFGLVTEGAAGYVIMAWGEEIEKDEHDEVGEEYDESKDIRVRIIDRHPVAFDLGTEVGAFHYACFLARIAHDLVPELARRVEAKREEFNERAREYGLGSSSLVWNMTQVWHERDKKTKEKEAAAAQARTAEMTAAERTAAEVATPMPVAVRKPRRGRRAMSEADARSASSIG</sequence>
<protein>
    <submittedName>
        <fullName evidence="1">Uncharacterized protein</fullName>
    </submittedName>
</protein>
<evidence type="ECO:0000313" key="1">
    <source>
        <dbReference type="EMBL" id="KAI0031044.1"/>
    </source>
</evidence>
<comment type="caution">
    <text evidence="1">The sequence shown here is derived from an EMBL/GenBank/DDBJ whole genome shotgun (WGS) entry which is preliminary data.</text>
</comment>
<dbReference type="Proteomes" id="UP000814128">
    <property type="component" value="Unassembled WGS sequence"/>
</dbReference>
<proteinExistence type="predicted"/>
<reference evidence="1" key="2">
    <citation type="journal article" date="2022" name="New Phytol.">
        <title>Evolutionary transition to the ectomycorrhizal habit in the genomes of a hyperdiverse lineage of mushroom-forming fungi.</title>
        <authorList>
            <person name="Looney B."/>
            <person name="Miyauchi S."/>
            <person name="Morin E."/>
            <person name="Drula E."/>
            <person name="Courty P.E."/>
            <person name="Kohler A."/>
            <person name="Kuo A."/>
            <person name="LaButti K."/>
            <person name="Pangilinan J."/>
            <person name="Lipzen A."/>
            <person name="Riley R."/>
            <person name="Andreopoulos W."/>
            <person name="He G."/>
            <person name="Johnson J."/>
            <person name="Nolan M."/>
            <person name="Tritt A."/>
            <person name="Barry K.W."/>
            <person name="Grigoriev I.V."/>
            <person name="Nagy L.G."/>
            <person name="Hibbett D."/>
            <person name="Henrissat B."/>
            <person name="Matheny P.B."/>
            <person name="Labbe J."/>
            <person name="Martin F.M."/>
        </authorList>
    </citation>
    <scope>NUCLEOTIDE SEQUENCE</scope>
    <source>
        <strain evidence="1">EC-137</strain>
    </source>
</reference>
<organism evidence="1 2">
    <name type="scientific">Vararia minispora EC-137</name>
    <dbReference type="NCBI Taxonomy" id="1314806"/>
    <lineage>
        <taxon>Eukaryota</taxon>
        <taxon>Fungi</taxon>
        <taxon>Dikarya</taxon>
        <taxon>Basidiomycota</taxon>
        <taxon>Agaricomycotina</taxon>
        <taxon>Agaricomycetes</taxon>
        <taxon>Russulales</taxon>
        <taxon>Lachnocladiaceae</taxon>
        <taxon>Vararia</taxon>
    </lineage>
</organism>
<keyword evidence="2" id="KW-1185">Reference proteome</keyword>
<accession>A0ACB8QGW3</accession>
<dbReference type="EMBL" id="MU273595">
    <property type="protein sequence ID" value="KAI0031044.1"/>
    <property type="molecule type" value="Genomic_DNA"/>
</dbReference>
<name>A0ACB8QGW3_9AGAM</name>